<name>A0A1U7MXS0_9CYAN</name>
<keyword evidence="1" id="KW-1133">Transmembrane helix</keyword>
<evidence type="ECO:0000256" key="1">
    <source>
        <dbReference type="SAM" id="Phobius"/>
    </source>
</evidence>
<dbReference type="EMBL" id="MKZS01000001">
    <property type="protein sequence ID" value="OLT58515.1"/>
    <property type="molecule type" value="Genomic_DNA"/>
</dbReference>
<accession>A0A1U7MXS0</accession>
<feature type="transmembrane region" description="Helical" evidence="1">
    <location>
        <begin position="41"/>
        <end position="64"/>
    </location>
</feature>
<reference evidence="2 3" key="1">
    <citation type="submission" date="2016-10" db="EMBL/GenBank/DDBJ databases">
        <title>Comparative genomics uncovers the prolific and rare metabolic potential of the cyanobacterial genus Moorea.</title>
        <authorList>
            <person name="Leao T."/>
            <person name="Castelao G."/>
            <person name="Korobeynikov A."/>
            <person name="Monroe E.A."/>
            <person name="Podell S."/>
            <person name="Glukhov E."/>
            <person name="Allen E."/>
            <person name="Gerwick W.H."/>
            <person name="Gerwick L."/>
        </authorList>
    </citation>
    <scope>NUCLEOTIDE SEQUENCE [LARGE SCALE GENOMIC DNA]</scope>
    <source>
        <strain evidence="2 3">PNG5-198</strain>
    </source>
</reference>
<sequence>MKKQLFYLIKITSTSLITCALGLEIWYIYLRLTHGYLPSNLYYVLWLGSIALISHFIEGVIAAFKADSCDKNPITYGIYTFFVGFVGLWELLNPSSESSSYK</sequence>
<dbReference type="RefSeq" id="WP_075897055.1">
    <property type="nucleotide sequence ID" value="NZ_MKZS01000001.1"/>
</dbReference>
<dbReference type="Proteomes" id="UP000186657">
    <property type="component" value="Unassembled WGS sequence"/>
</dbReference>
<proteinExistence type="predicted"/>
<keyword evidence="3" id="KW-1185">Reference proteome</keyword>
<gene>
    <name evidence="2" type="ORF">BJP37_05090</name>
</gene>
<protein>
    <submittedName>
        <fullName evidence="2">Uncharacterized protein</fullName>
    </submittedName>
</protein>
<keyword evidence="1" id="KW-0472">Membrane</keyword>
<evidence type="ECO:0000313" key="3">
    <source>
        <dbReference type="Proteomes" id="UP000186657"/>
    </source>
</evidence>
<evidence type="ECO:0000313" key="2">
    <source>
        <dbReference type="EMBL" id="OLT58515.1"/>
    </source>
</evidence>
<comment type="caution">
    <text evidence="2">The sequence shown here is derived from an EMBL/GenBank/DDBJ whole genome shotgun (WGS) entry which is preliminary data.</text>
</comment>
<keyword evidence="1" id="KW-0812">Transmembrane</keyword>
<organism evidence="2 3">
    <name type="scientific">Moorena bouillonii PNG</name>
    <dbReference type="NCBI Taxonomy" id="568701"/>
    <lineage>
        <taxon>Bacteria</taxon>
        <taxon>Bacillati</taxon>
        <taxon>Cyanobacteriota</taxon>
        <taxon>Cyanophyceae</taxon>
        <taxon>Coleofasciculales</taxon>
        <taxon>Coleofasciculaceae</taxon>
        <taxon>Moorena</taxon>
    </lineage>
</organism>
<feature type="transmembrane region" description="Helical" evidence="1">
    <location>
        <begin position="76"/>
        <end position="92"/>
    </location>
</feature>
<feature type="transmembrane region" description="Helical" evidence="1">
    <location>
        <begin position="7"/>
        <end position="29"/>
    </location>
</feature>
<dbReference type="AlphaFoldDB" id="A0A1U7MXS0"/>